<dbReference type="SUPFAM" id="SSF81321">
    <property type="entry name" value="Family A G protein-coupled receptor-like"/>
    <property type="match status" value="1"/>
</dbReference>
<keyword evidence="8" id="KW-1185">Reference proteome</keyword>
<accession>A0A9W9Z6N7</accession>
<dbReference type="AlphaFoldDB" id="A0A9W9Z6N7"/>
<keyword evidence="3 5" id="KW-1133">Transmembrane helix</keyword>
<feature type="transmembrane region" description="Helical" evidence="5">
    <location>
        <begin position="92"/>
        <end position="113"/>
    </location>
</feature>
<feature type="domain" description="G-protein coupled receptors family 1 profile" evidence="6">
    <location>
        <begin position="1"/>
        <end position="156"/>
    </location>
</feature>
<name>A0A9W9Z6N7_9CNID</name>
<dbReference type="Pfam" id="PF00001">
    <property type="entry name" value="7tm_1"/>
    <property type="match status" value="1"/>
</dbReference>
<evidence type="ECO:0000256" key="5">
    <source>
        <dbReference type="SAM" id="Phobius"/>
    </source>
</evidence>
<reference evidence="7" key="1">
    <citation type="submission" date="2023-01" db="EMBL/GenBank/DDBJ databases">
        <title>Genome assembly of the deep-sea coral Lophelia pertusa.</title>
        <authorList>
            <person name="Herrera S."/>
            <person name="Cordes E."/>
        </authorList>
    </citation>
    <scope>NUCLEOTIDE SEQUENCE</scope>
    <source>
        <strain evidence="7">USNM1676648</strain>
        <tissue evidence="7">Polyp</tissue>
    </source>
</reference>
<dbReference type="Gene3D" id="1.20.1070.10">
    <property type="entry name" value="Rhodopsin 7-helix transmembrane proteins"/>
    <property type="match status" value="1"/>
</dbReference>
<feature type="transmembrane region" description="Helical" evidence="5">
    <location>
        <begin position="29"/>
        <end position="52"/>
    </location>
</feature>
<dbReference type="InterPro" id="IPR000276">
    <property type="entry name" value="GPCR_Rhodpsn"/>
</dbReference>
<dbReference type="PROSITE" id="PS50262">
    <property type="entry name" value="G_PROTEIN_RECEP_F1_2"/>
    <property type="match status" value="1"/>
</dbReference>
<dbReference type="EMBL" id="MU826827">
    <property type="protein sequence ID" value="KAJ7374798.1"/>
    <property type="molecule type" value="Genomic_DNA"/>
</dbReference>
<dbReference type="InterPro" id="IPR017452">
    <property type="entry name" value="GPCR_Rhodpsn_7TM"/>
</dbReference>
<evidence type="ECO:0000259" key="6">
    <source>
        <dbReference type="PROSITE" id="PS50262"/>
    </source>
</evidence>
<evidence type="ECO:0000256" key="4">
    <source>
        <dbReference type="ARBA" id="ARBA00023136"/>
    </source>
</evidence>
<comment type="caution">
    <text evidence="7">The sequence shown here is derived from an EMBL/GenBank/DDBJ whole genome shotgun (WGS) entry which is preliminary data.</text>
</comment>
<dbReference type="Proteomes" id="UP001163046">
    <property type="component" value="Unassembled WGS sequence"/>
</dbReference>
<evidence type="ECO:0000256" key="3">
    <source>
        <dbReference type="ARBA" id="ARBA00022989"/>
    </source>
</evidence>
<dbReference type="GO" id="GO:0004930">
    <property type="term" value="F:G protein-coupled receptor activity"/>
    <property type="evidence" value="ECO:0007669"/>
    <property type="project" value="InterPro"/>
</dbReference>
<proteinExistence type="predicted"/>
<keyword evidence="4 5" id="KW-0472">Membrane</keyword>
<comment type="subcellular location">
    <subcellularLocation>
        <location evidence="1">Membrane</location>
    </subcellularLocation>
</comment>
<evidence type="ECO:0000313" key="7">
    <source>
        <dbReference type="EMBL" id="KAJ7374798.1"/>
    </source>
</evidence>
<sequence>MEWIGKNAELTREKSTICLLSTTLSEAAVMIFTIAFCSIPIIVVVPINCYLIKASYRQMRKIHDLHMSVQANLDGSNGTREQRDFAAKQRKIARMVAVLVCLFLILVAPITIIDLIETLAQQPAIAMKTALFDAWFSYQNGNLTAINRSIVSSTIFNLDKPSNKTVKAMTTLQETKLVFEPFNSSNNRKGIATVATKKSETAKLKTMKFVLV</sequence>
<keyword evidence="2 5" id="KW-0812">Transmembrane</keyword>
<protein>
    <recommendedName>
        <fullName evidence="6">G-protein coupled receptors family 1 profile domain-containing protein</fullName>
    </recommendedName>
</protein>
<gene>
    <name evidence="7" type="ORF">OS493_005148</name>
</gene>
<dbReference type="CDD" id="cd00637">
    <property type="entry name" value="7tm_classA_rhodopsin-like"/>
    <property type="match status" value="1"/>
</dbReference>
<dbReference type="GO" id="GO:0016020">
    <property type="term" value="C:membrane"/>
    <property type="evidence" value="ECO:0007669"/>
    <property type="project" value="UniProtKB-SubCell"/>
</dbReference>
<organism evidence="7 8">
    <name type="scientific">Desmophyllum pertusum</name>
    <dbReference type="NCBI Taxonomy" id="174260"/>
    <lineage>
        <taxon>Eukaryota</taxon>
        <taxon>Metazoa</taxon>
        <taxon>Cnidaria</taxon>
        <taxon>Anthozoa</taxon>
        <taxon>Hexacorallia</taxon>
        <taxon>Scleractinia</taxon>
        <taxon>Caryophylliina</taxon>
        <taxon>Caryophylliidae</taxon>
        <taxon>Desmophyllum</taxon>
    </lineage>
</organism>
<evidence type="ECO:0000313" key="8">
    <source>
        <dbReference type="Proteomes" id="UP001163046"/>
    </source>
</evidence>
<evidence type="ECO:0000256" key="2">
    <source>
        <dbReference type="ARBA" id="ARBA00022692"/>
    </source>
</evidence>
<evidence type="ECO:0000256" key="1">
    <source>
        <dbReference type="ARBA" id="ARBA00004370"/>
    </source>
</evidence>